<evidence type="ECO:0000313" key="2">
    <source>
        <dbReference type="EMBL" id="KAH7369336.1"/>
    </source>
</evidence>
<reference evidence="2" key="1">
    <citation type="journal article" date="2021" name="Nat. Commun.">
        <title>Genetic determinants of endophytism in the Arabidopsis root mycobiome.</title>
        <authorList>
            <person name="Mesny F."/>
            <person name="Miyauchi S."/>
            <person name="Thiergart T."/>
            <person name="Pickel B."/>
            <person name="Atanasova L."/>
            <person name="Karlsson M."/>
            <person name="Huettel B."/>
            <person name="Barry K.W."/>
            <person name="Haridas S."/>
            <person name="Chen C."/>
            <person name="Bauer D."/>
            <person name="Andreopoulos W."/>
            <person name="Pangilinan J."/>
            <person name="LaButti K."/>
            <person name="Riley R."/>
            <person name="Lipzen A."/>
            <person name="Clum A."/>
            <person name="Drula E."/>
            <person name="Henrissat B."/>
            <person name="Kohler A."/>
            <person name="Grigoriev I.V."/>
            <person name="Martin F.M."/>
            <person name="Hacquard S."/>
        </authorList>
    </citation>
    <scope>NUCLEOTIDE SEQUENCE</scope>
    <source>
        <strain evidence="2">MPI-CAGE-AT-0016</strain>
    </source>
</reference>
<name>A0A8K0TM05_9PEZI</name>
<gene>
    <name evidence="2" type="ORF">B0T11DRAFT_350946</name>
</gene>
<keyword evidence="3" id="KW-1185">Reference proteome</keyword>
<feature type="transmembrane region" description="Helical" evidence="1">
    <location>
        <begin position="153"/>
        <end position="173"/>
    </location>
</feature>
<keyword evidence="1" id="KW-0472">Membrane</keyword>
<keyword evidence="1" id="KW-0812">Transmembrane</keyword>
<evidence type="ECO:0000256" key="1">
    <source>
        <dbReference type="SAM" id="Phobius"/>
    </source>
</evidence>
<dbReference type="EMBL" id="JAGPXD010000002">
    <property type="protein sequence ID" value="KAH7369336.1"/>
    <property type="molecule type" value="Genomic_DNA"/>
</dbReference>
<organism evidence="2 3">
    <name type="scientific">Plectosphaerella cucumerina</name>
    <dbReference type="NCBI Taxonomy" id="40658"/>
    <lineage>
        <taxon>Eukaryota</taxon>
        <taxon>Fungi</taxon>
        <taxon>Dikarya</taxon>
        <taxon>Ascomycota</taxon>
        <taxon>Pezizomycotina</taxon>
        <taxon>Sordariomycetes</taxon>
        <taxon>Hypocreomycetidae</taxon>
        <taxon>Glomerellales</taxon>
        <taxon>Plectosphaerellaceae</taxon>
        <taxon>Plectosphaerella</taxon>
    </lineage>
</organism>
<feature type="transmembrane region" description="Helical" evidence="1">
    <location>
        <begin position="69"/>
        <end position="89"/>
    </location>
</feature>
<sequence>MVFNADFDKLGLDVWALTEGAATHVSIFALDPTVTIFRKGRLYKLAIGLLLVVNFVPFVAGFSELRPILCIASGTIATISGVAIIPVRTTTEAPSWSWILTYLIWVLAKCSYACLQWLDIPARYRRLYLFSFILLTGHFTVALSQSINSISDAATIYGPLLLTICEFLMALLYQTRHTPEQSLEGETPTLGAIDMTSIITTVIGV</sequence>
<feature type="transmembrane region" description="Helical" evidence="1">
    <location>
        <begin position="127"/>
        <end position="147"/>
    </location>
</feature>
<keyword evidence="1" id="KW-1133">Transmembrane helix</keyword>
<feature type="transmembrane region" description="Helical" evidence="1">
    <location>
        <begin position="42"/>
        <end position="62"/>
    </location>
</feature>
<accession>A0A8K0TM05</accession>
<dbReference type="Proteomes" id="UP000813385">
    <property type="component" value="Unassembled WGS sequence"/>
</dbReference>
<evidence type="ECO:0000313" key="3">
    <source>
        <dbReference type="Proteomes" id="UP000813385"/>
    </source>
</evidence>
<dbReference type="OrthoDB" id="116380at2759"/>
<feature type="transmembrane region" description="Helical" evidence="1">
    <location>
        <begin position="95"/>
        <end position="115"/>
    </location>
</feature>
<dbReference type="AlphaFoldDB" id="A0A8K0TM05"/>
<comment type="caution">
    <text evidence="2">The sequence shown here is derived from an EMBL/GenBank/DDBJ whole genome shotgun (WGS) entry which is preliminary data.</text>
</comment>
<protein>
    <submittedName>
        <fullName evidence="2">Uncharacterized protein</fullName>
    </submittedName>
</protein>
<proteinExistence type="predicted"/>